<evidence type="ECO:0000313" key="5">
    <source>
        <dbReference type="Proteomes" id="UP000582231"/>
    </source>
</evidence>
<dbReference type="InterPro" id="IPR036271">
    <property type="entry name" value="Tet_transcr_reg_TetR-rel_C_sf"/>
</dbReference>
<dbReference type="RefSeq" id="WP_179727333.1">
    <property type="nucleotide sequence ID" value="NZ_BAABEF010000001.1"/>
</dbReference>
<feature type="domain" description="Tetracyclin repressor-like C-terminal" evidence="3">
    <location>
        <begin position="86"/>
        <end position="185"/>
    </location>
</feature>
<keyword evidence="1" id="KW-0805">Transcription regulation</keyword>
<dbReference type="PANTHER" id="PTHR47506">
    <property type="entry name" value="TRANSCRIPTIONAL REGULATORY PROTEIN"/>
    <property type="match status" value="1"/>
</dbReference>
<keyword evidence="5" id="KW-1185">Reference proteome</keyword>
<dbReference type="PANTHER" id="PTHR47506:SF6">
    <property type="entry name" value="HTH-TYPE TRANSCRIPTIONAL REPRESSOR NEMR"/>
    <property type="match status" value="1"/>
</dbReference>
<comment type="caution">
    <text evidence="4">The sequence shown here is derived from an EMBL/GenBank/DDBJ whole genome shotgun (WGS) entry which is preliminary data.</text>
</comment>
<sequence>MTGTDGRRARGDATRRRAARCAADIATTHGLDSISVGGLATATGLSKSGILTVFSTREAIQVAAVAEARRVYVETVVAPVWGAAPGRDRLAALLDAWVDYQRAGVFPGGCFVAATSAEYGRRDGPVADAVRALKREWLDLLEGELLVAGVADPVEGAFRIDAYLVAANTRRQLFGDDSALETARRLALAVVGSG</sequence>
<evidence type="ECO:0000259" key="3">
    <source>
        <dbReference type="Pfam" id="PF16925"/>
    </source>
</evidence>
<evidence type="ECO:0000256" key="1">
    <source>
        <dbReference type="ARBA" id="ARBA00023015"/>
    </source>
</evidence>
<reference evidence="4 5" key="1">
    <citation type="submission" date="2020-07" db="EMBL/GenBank/DDBJ databases">
        <title>Sequencing the genomes of 1000 actinobacteria strains.</title>
        <authorList>
            <person name="Klenk H.-P."/>
        </authorList>
    </citation>
    <scope>NUCLEOTIDE SEQUENCE [LARGE SCALE GENOMIC DNA]</scope>
    <source>
        <strain evidence="4 5">DSM 19082</strain>
    </source>
</reference>
<dbReference type="EMBL" id="JACCBF010000001">
    <property type="protein sequence ID" value="NYD31180.1"/>
    <property type="molecule type" value="Genomic_DNA"/>
</dbReference>
<dbReference type="SUPFAM" id="SSF48498">
    <property type="entry name" value="Tetracyclin repressor-like, C-terminal domain"/>
    <property type="match status" value="1"/>
</dbReference>
<evidence type="ECO:0000256" key="2">
    <source>
        <dbReference type="ARBA" id="ARBA00023163"/>
    </source>
</evidence>
<proteinExistence type="predicted"/>
<accession>A0A852RQP7</accession>
<name>A0A852RQP7_9ACTN</name>
<dbReference type="SUPFAM" id="SSF46689">
    <property type="entry name" value="Homeodomain-like"/>
    <property type="match status" value="1"/>
</dbReference>
<evidence type="ECO:0000313" key="4">
    <source>
        <dbReference type="EMBL" id="NYD31180.1"/>
    </source>
</evidence>
<dbReference type="AlphaFoldDB" id="A0A852RQP7"/>
<organism evidence="4 5">
    <name type="scientific">Nocardioides kongjuensis</name>
    <dbReference type="NCBI Taxonomy" id="349522"/>
    <lineage>
        <taxon>Bacteria</taxon>
        <taxon>Bacillati</taxon>
        <taxon>Actinomycetota</taxon>
        <taxon>Actinomycetes</taxon>
        <taxon>Propionibacteriales</taxon>
        <taxon>Nocardioidaceae</taxon>
        <taxon>Nocardioides</taxon>
    </lineage>
</organism>
<dbReference type="Pfam" id="PF16925">
    <property type="entry name" value="TetR_C_13"/>
    <property type="match status" value="1"/>
</dbReference>
<gene>
    <name evidence="4" type="ORF">BJ958_002726</name>
</gene>
<keyword evidence="2" id="KW-0804">Transcription</keyword>
<dbReference type="InterPro" id="IPR009057">
    <property type="entry name" value="Homeodomain-like_sf"/>
</dbReference>
<dbReference type="Gene3D" id="1.10.357.10">
    <property type="entry name" value="Tetracycline Repressor, domain 2"/>
    <property type="match status" value="1"/>
</dbReference>
<protein>
    <submittedName>
        <fullName evidence="4">AcrR family transcriptional regulator</fullName>
    </submittedName>
</protein>
<dbReference type="Gene3D" id="1.10.10.60">
    <property type="entry name" value="Homeodomain-like"/>
    <property type="match status" value="1"/>
</dbReference>
<dbReference type="InterPro" id="IPR011075">
    <property type="entry name" value="TetR_C"/>
</dbReference>
<dbReference type="Proteomes" id="UP000582231">
    <property type="component" value="Unassembled WGS sequence"/>
</dbReference>